<feature type="region of interest" description="Disordered" evidence="4">
    <location>
        <begin position="703"/>
        <end position="743"/>
    </location>
</feature>
<dbReference type="AlphaFoldDB" id="A0AAU8JBN4"/>
<name>A0AAU8JBN4_9CYAN</name>
<reference evidence="6" key="1">
    <citation type="submission" date="2024-07" db="EMBL/GenBank/DDBJ databases">
        <authorList>
            <person name="Kim Y.J."/>
            <person name="Jeong J.Y."/>
        </authorList>
    </citation>
    <scope>NUCLEOTIDE SEQUENCE</scope>
    <source>
        <strain evidence="6">GIHE-MW2</strain>
    </source>
</reference>
<keyword evidence="5" id="KW-1133">Transmembrane helix</keyword>
<evidence type="ECO:0000256" key="3">
    <source>
        <dbReference type="SAM" id="Coils"/>
    </source>
</evidence>
<dbReference type="GO" id="GO:0004713">
    <property type="term" value="F:protein tyrosine kinase activity"/>
    <property type="evidence" value="ECO:0007669"/>
    <property type="project" value="TreeGrafter"/>
</dbReference>
<dbReference type="InterPro" id="IPR005702">
    <property type="entry name" value="Wzc-like_C"/>
</dbReference>
<dbReference type="CDD" id="cd05387">
    <property type="entry name" value="BY-kinase"/>
    <property type="match status" value="1"/>
</dbReference>
<feature type="compositionally biased region" description="Basic and acidic residues" evidence="4">
    <location>
        <begin position="726"/>
        <end position="743"/>
    </location>
</feature>
<dbReference type="InterPro" id="IPR027417">
    <property type="entry name" value="P-loop_NTPase"/>
</dbReference>
<evidence type="ECO:0000313" key="6">
    <source>
        <dbReference type="EMBL" id="XCM36147.1"/>
    </source>
</evidence>
<proteinExistence type="predicted"/>
<organism evidence="6">
    <name type="scientific">Planktothricoides raciborskii GIHE-MW2</name>
    <dbReference type="NCBI Taxonomy" id="2792601"/>
    <lineage>
        <taxon>Bacteria</taxon>
        <taxon>Bacillati</taxon>
        <taxon>Cyanobacteriota</taxon>
        <taxon>Cyanophyceae</taxon>
        <taxon>Oscillatoriophycideae</taxon>
        <taxon>Oscillatoriales</taxon>
        <taxon>Oscillatoriaceae</taxon>
        <taxon>Planktothricoides</taxon>
    </lineage>
</organism>
<dbReference type="PANTHER" id="PTHR32309:SF13">
    <property type="entry name" value="FERRIC ENTEROBACTIN TRANSPORT PROTEIN FEPE"/>
    <property type="match status" value="1"/>
</dbReference>
<keyword evidence="1" id="KW-0547">Nucleotide-binding</keyword>
<dbReference type="SUPFAM" id="SSF52540">
    <property type="entry name" value="P-loop containing nucleoside triphosphate hydrolases"/>
    <property type="match status" value="1"/>
</dbReference>
<dbReference type="RefSeq" id="WP_156331428.1">
    <property type="nucleotide sequence ID" value="NZ_CP159837.1"/>
</dbReference>
<evidence type="ECO:0000256" key="2">
    <source>
        <dbReference type="ARBA" id="ARBA00022840"/>
    </source>
</evidence>
<dbReference type="GO" id="GO:0005886">
    <property type="term" value="C:plasma membrane"/>
    <property type="evidence" value="ECO:0007669"/>
    <property type="project" value="TreeGrafter"/>
</dbReference>
<evidence type="ECO:0000256" key="1">
    <source>
        <dbReference type="ARBA" id="ARBA00022741"/>
    </source>
</evidence>
<evidence type="ECO:0000256" key="4">
    <source>
        <dbReference type="SAM" id="MobiDB-lite"/>
    </source>
</evidence>
<keyword evidence="2" id="KW-0067">ATP-binding</keyword>
<feature type="coiled-coil region" evidence="3">
    <location>
        <begin position="156"/>
        <end position="227"/>
    </location>
</feature>
<evidence type="ECO:0000256" key="5">
    <source>
        <dbReference type="SAM" id="Phobius"/>
    </source>
</evidence>
<protein>
    <submittedName>
        <fullName evidence="6">Lipopolysaccharide biosynthesis</fullName>
    </submittedName>
</protein>
<accession>A0AAU8JBN4</accession>
<feature type="transmembrane region" description="Helical" evidence="5">
    <location>
        <begin position="417"/>
        <end position="444"/>
    </location>
</feature>
<sequence length="743" mass="82062">MAPSIVKRYQIAFAKYKWFGFAVVVLCLAGAGVIVMTKETPETTYDARGILSYYHPPVTFSDTGGLIQEQGKALTEEILKSDFVLNTAAAKVQEDPKRIRKTFTVRLPKPDSPPVITVYYDGAPSKERGLEIMEALLDAMIEQSRLINTERLRTLITTINQRLPEVEQNLDQAERKLEQYERQQGVAILAARSGSLASEIVANQAQQAQLQMQIEGVQGQMIDLEERLGLTVDQAYVSQALSADPIIADIRAALHQIETQISLSSKNFRPAHPQMVELRKQQEAYNQLLENRAAEVIGGDGITAPLLSGTQIRKDSSLDPERQRLAQTLIGLSTQKESLEGQLSAMTKREAELRREYATLPNLQLEQQRLAQQVALHKQRYDRMQTALSDALAAEAETVSSLLKQNPYVNTNKPQPFSAMLTVVMAGVIGTVLGGGIIFVLSLLEGKYYTMEEIKAGLQGLDLRVLGILPEVISSDPESNLMPLILDSPSPYLSFCEQLRSNLRRLGEKQIKMLLITSVGIDEGKSFCAYNLAIASARAGKRTLIIETDLRSASACRSLKLTPDTSARLEPLRYYSDLSHCIRLAPEVEELYIIPSVGPLPNSAAILESNEMRRIIKEAAHRFDMVVLEAPPLSVCNDAFLLEPLTDGMAIVTRPGYTQSSLLAEYIEPLIEQEETTILGGIINGADIPVNFAENPSEFLPEYPPTTDSFEQFEPSGADISVNGVRGDRSRSQESKNESSKIA</sequence>
<dbReference type="InterPro" id="IPR050445">
    <property type="entry name" value="Bact_polysacc_biosynth/exp"/>
</dbReference>
<keyword evidence="5" id="KW-0472">Membrane</keyword>
<keyword evidence="5" id="KW-0812">Transmembrane</keyword>
<dbReference type="EMBL" id="CP159837">
    <property type="protein sequence ID" value="XCM36147.1"/>
    <property type="molecule type" value="Genomic_DNA"/>
</dbReference>
<dbReference type="Gene3D" id="3.40.50.300">
    <property type="entry name" value="P-loop containing nucleotide triphosphate hydrolases"/>
    <property type="match status" value="1"/>
</dbReference>
<feature type="transmembrane region" description="Helical" evidence="5">
    <location>
        <begin position="18"/>
        <end position="36"/>
    </location>
</feature>
<keyword evidence="3" id="KW-0175">Coiled coil</keyword>
<gene>
    <name evidence="6" type="ORF">ABWT76_004885</name>
</gene>
<dbReference type="PANTHER" id="PTHR32309">
    <property type="entry name" value="TYROSINE-PROTEIN KINASE"/>
    <property type="match status" value="1"/>
</dbReference>